<gene>
    <name evidence="2" type="ORF">EVOR1521_LOCUS23592</name>
</gene>
<feature type="compositionally biased region" description="Basic and acidic residues" evidence="1">
    <location>
        <begin position="75"/>
        <end position="86"/>
    </location>
</feature>
<sequence>MRLQQQRVSVELDFTRRCLKGVSIFQLEFPSSEPGSLSIQLPPHSQKERISFRSSWKRNETLPPRRHSSWLALRNRGDRAPQEARRVPKAQHHTGSESPTTEAESESEHEGDDRLVVDRDKNVMILDGRAMEALYDLTARSREKHGSSSALELAVAWSQDSHWLRPEMSCNHFIVLPVHPRDAGGFSDGIGGRLQFETSADMEFFVAGHMPDCCWFPTLSGQGRCPFELEVHVTPGFAAATAGRVVATISRPKWLTFRFQETSPLAPANVPLVAGPLDEVEERGLRVLAPRGFAKLLPEAKAQLLEERGALTLLLNRPWPLSACTAVFLPLPSLRPARPLGLTRSERDGARLHGSSLPSYSTHGGLYLFELSLLGSTCPSMMSTVVRPLHCYALASSWFGAVEEEDLWLLHGLCRFLADSCLLRLWPKSLAEAEVSARLHDDGQLWQSMVSEGRDVQILCSANESEIRGPAATVLGPVREVKSYLVIHELCRWLGWQSFHDSLAMATDVFAQGGKTEKFLELLAGENLKQRMQEFASQWIYGLGAPVVQIGWFYTRSPGRLELMVSQAPLEPLAFEEQLDLGEVTRQTNNQGFGFGYDQAGGAAAHVYNSLKDKYGRAEEETMPEVQWKYWTGTVVLDVHTVAGASRVQLELRSAEPVRALAPLPDLPENQELALCLVVPGLQRWHLARMQFDQPVECWQRVLEKSSDPAAEAEAAKVLGHLASSGQLPPLLHERVAQVLGRPLSEPGWHEMPCVACAEVLCHWGVQRPKGESFRNQILRPVRELLTDLKWQDDIGLQRVRYEVSRSFSQMPRALEFWPIFMPYCAGLKNGPEDPLALAAMDVLLLAPNQHYAMMEVLDTLHHRLQMEVVFPSENHRLAAACLRCLAKLPRAARTDISFDSFLAAGPSAGVPGPARRAWAQAYAVGSAPSSLQSCNSNTGFKWSRAVRREACIASCRGSGPAVKALSRVLAQGDTEDLADQSEGALLQHAVWTAEALLTPLSEEEMGVETEATLQDLSKAWPPLAAALTAAKALQTREMELGAFQDKVMREGDEPVLWRTPGLYSKPPRQAKDIHAVVAARRSPSAKAQAKAKRAGRLRLKRKAE</sequence>
<dbReference type="InterPro" id="IPR037813">
    <property type="entry name" value="TAF2"/>
</dbReference>
<dbReference type="AlphaFoldDB" id="A0AA36J5W6"/>
<dbReference type="GO" id="GO:0005669">
    <property type="term" value="C:transcription factor TFIID complex"/>
    <property type="evidence" value="ECO:0007669"/>
    <property type="project" value="InterPro"/>
</dbReference>
<dbReference type="GO" id="GO:0003682">
    <property type="term" value="F:chromatin binding"/>
    <property type="evidence" value="ECO:0007669"/>
    <property type="project" value="TreeGrafter"/>
</dbReference>
<dbReference type="Proteomes" id="UP001178507">
    <property type="component" value="Unassembled WGS sequence"/>
</dbReference>
<protein>
    <recommendedName>
        <fullName evidence="4">Transcription initiation factor TFIID subunit 2</fullName>
    </recommendedName>
</protein>
<dbReference type="PANTHER" id="PTHR15137">
    <property type="entry name" value="TRANSCRIPTION INITIATION FACTOR TFIID"/>
    <property type="match status" value="1"/>
</dbReference>
<dbReference type="GO" id="GO:0006367">
    <property type="term" value="P:transcription initiation at RNA polymerase II promoter"/>
    <property type="evidence" value="ECO:0007669"/>
    <property type="project" value="TreeGrafter"/>
</dbReference>
<evidence type="ECO:0000313" key="2">
    <source>
        <dbReference type="EMBL" id="CAJ1400195.1"/>
    </source>
</evidence>
<evidence type="ECO:0000256" key="1">
    <source>
        <dbReference type="SAM" id="MobiDB-lite"/>
    </source>
</evidence>
<organism evidence="2 3">
    <name type="scientific">Effrenium voratum</name>
    <dbReference type="NCBI Taxonomy" id="2562239"/>
    <lineage>
        <taxon>Eukaryota</taxon>
        <taxon>Sar</taxon>
        <taxon>Alveolata</taxon>
        <taxon>Dinophyceae</taxon>
        <taxon>Suessiales</taxon>
        <taxon>Symbiodiniaceae</taxon>
        <taxon>Effrenium</taxon>
    </lineage>
</organism>
<feature type="region of interest" description="Disordered" evidence="1">
    <location>
        <begin position="1080"/>
        <end position="1105"/>
    </location>
</feature>
<evidence type="ECO:0008006" key="4">
    <source>
        <dbReference type="Google" id="ProtNLM"/>
    </source>
</evidence>
<dbReference type="GO" id="GO:0000976">
    <property type="term" value="F:transcription cis-regulatory region binding"/>
    <property type="evidence" value="ECO:0007669"/>
    <property type="project" value="TreeGrafter"/>
</dbReference>
<name>A0AA36J5W6_9DINO</name>
<reference evidence="2" key="1">
    <citation type="submission" date="2023-08" db="EMBL/GenBank/DDBJ databases">
        <authorList>
            <person name="Chen Y."/>
            <person name="Shah S."/>
            <person name="Dougan E. K."/>
            <person name="Thang M."/>
            <person name="Chan C."/>
        </authorList>
    </citation>
    <scope>NUCLEOTIDE SEQUENCE</scope>
</reference>
<dbReference type="EMBL" id="CAUJNA010003363">
    <property type="protein sequence ID" value="CAJ1400195.1"/>
    <property type="molecule type" value="Genomic_DNA"/>
</dbReference>
<feature type="compositionally biased region" description="Basic residues" evidence="1">
    <location>
        <begin position="1090"/>
        <end position="1105"/>
    </location>
</feature>
<dbReference type="PANTHER" id="PTHR15137:SF9">
    <property type="entry name" value="TRANSCRIPTION INITIATION FACTOR TFIID SUBUNIT 2"/>
    <property type="match status" value="1"/>
</dbReference>
<comment type="caution">
    <text evidence="2">The sequence shown here is derived from an EMBL/GenBank/DDBJ whole genome shotgun (WGS) entry which is preliminary data.</text>
</comment>
<feature type="compositionally biased region" description="Basic and acidic residues" evidence="1">
    <location>
        <begin position="106"/>
        <end position="115"/>
    </location>
</feature>
<dbReference type="GO" id="GO:0016251">
    <property type="term" value="F:RNA polymerase II general transcription initiation factor activity"/>
    <property type="evidence" value="ECO:0007669"/>
    <property type="project" value="TreeGrafter"/>
</dbReference>
<feature type="region of interest" description="Disordered" evidence="1">
    <location>
        <begin position="67"/>
        <end position="115"/>
    </location>
</feature>
<keyword evidence="3" id="KW-1185">Reference proteome</keyword>
<proteinExistence type="predicted"/>
<evidence type="ECO:0000313" key="3">
    <source>
        <dbReference type="Proteomes" id="UP001178507"/>
    </source>
</evidence>
<feature type="compositionally biased region" description="Low complexity" evidence="1">
    <location>
        <begin position="1080"/>
        <end position="1089"/>
    </location>
</feature>
<accession>A0AA36J5W6</accession>